<evidence type="ECO:0000256" key="11">
    <source>
        <dbReference type="ARBA" id="ARBA00048540"/>
    </source>
</evidence>
<dbReference type="PANTHER" id="PTHR30040">
    <property type="entry name" value="THIAMINE BIOSYNTHESIS LIPOPROTEIN APBE"/>
    <property type="match status" value="1"/>
</dbReference>
<dbReference type="InterPro" id="IPR003374">
    <property type="entry name" value="ApbE-like_sf"/>
</dbReference>
<evidence type="ECO:0000256" key="2">
    <source>
        <dbReference type="ARBA" id="ARBA00008282"/>
    </source>
</evidence>
<dbReference type="SUPFAM" id="SSF143631">
    <property type="entry name" value="ApbE-like"/>
    <property type="match status" value="1"/>
</dbReference>
<comment type="cofactor">
    <cofactor evidence="1">
        <name>Mg(2+)</name>
        <dbReference type="ChEBI" id="CHEBI:18420"/>
    </cofactor>
</comment>
<comment type="caution">
    <text evidence="13">The sequence shown here is derived from an EMBL/GenBank/DDBJ whole genome shotgun (WGS) entry which is preliminary data.</text>
</comment>
<evidence type="ECO:0000256" key="12">
    <source>
        <dbReference type="PIRNR" id="PIRNR006268"/>
    </source>
</evidence>
<keyword evidence="7 12" id="KW-0479">Metal-binding</keyword>
<comment type="catalytic activity">
    <reaction evidence="11 12">
        <text>L-threonyl-[protein] + FAD = FMN-L-threonyl-[protein] + AMP + H(+)</text>
        <dbReference type="Rhea" id="RHEA:36847"/>
        <dbReference type="Rhea" id="RHEA-COMP:11060"/>
        <dbReference type="Rhea" id="RHEA-COMP:11061"/>
        <dbReference type="ChEBI" id="CHEBI:15378"/>
        <dbReference type="ChEBI" id="CHEBI:30013"/>
        <dbReference type="ChEBI" id="CHEBI:57692"/>
        <dbReference type="ChEBI" id="CHEBI:74257"/>
        <dbReference type="ChEBI" id="CHEBI:456215"/>
        <dbReference type="EC" id="2.7.1.180"/>
    </reaction>
</comment>
<dbReference type="Gene3D" id="3.10.520.10">
    <property type="entry name" value="ApbE-like domains"/>
    <property type="match status" value="1"/>
</dbReference>
<keyword evidence="5 12" id="KW-0285">Flavoprotein</keyword>
<evidence type="ECO:0000256" key="5">
    <source>
        <dbReference type="ARBA" id="ARBA00022630"/>
    </source>
</evidence>
<dbReference type="EC" id="2.7.1.180" evidence="3 12"/>
<evidence type="ECO:0000256" key="9">
    <source>
        <dbReference type="ARBA" id="ARBA00022842"/>
    </source>
</evidence>
<keyword evidence="6 12" id="KW-0808">Transferase</keyword>
<dbReference type="EMBL" id="BAABWH010000006">
    <property type="protein sequence ID" value="GAA6146231.1"/>
    <property type="molecule type" value="Genomic_DNA"/>
</dbReference>
<keyword evidence="8 12" id="KW-0274">FAD</keyword>
<keyword evidence="14" id="KW-1185">Reference proteome</keyword>
<dbReference type="Pfam" id="PF02424">
    <property type="entry name" value="ApbE"/>
    <property type="match status" value="1"/>
</dbReference>
<evidence type="ECO:0000256" key="7">
    <source>
        <dbReference type="ARBA" id="ARBA00022723"/>
    </source>
</evidence>
<comment type="similarity">
    <text evidence="2 12">Belongs to the ApbE family.</text>
</comment>
<keyword evidence="9 12" id="KW-0460">Magnesium</keyword>
<dbReference type="GO" id="GO:0016740">
    <property type="term" value="F:transferase activity"/>
    <property type="evidence" value="ECO:0007669"/>
    <property type="project" value="UniProtKB-KW"/>
</dbReference>
<name>A0ABQ0A1F3_9GAMM</name>
<protein>
    <recommendedName>
        <fullName evidence="4 12">FAD:protein FMN transferase</fullName>
        <ecNumber evidence="3 12">2.7.1.180</ecNumber>
    </recommendedName>
    <alternativeName>
        <fullName evidence="10 12">Flavin transferase</fullName>
    </alternativeName>
</protein>
<evidence type="ECO:0000256" key="1">
    <source>
        <dbReference type="ARBA" id="ARBA00001946"/>
    </source>
</evidence>
<accession>A0ABQ0A1F3</accession>
<proteinExistence type="inferred from homology"/>
<dbReference type="PIRSF" id="PIRSF006268">
    <property type="entry name" value="ApbE"/>
    <property type="match status" value="1"/>
</dbReference>
<sequence length="391" mass="42845">MFRGALGLLLLCRLFGSVFNKMLTASVERTGFCRYTPAIVYQGGKFVLKIRHVASFILCMLAVTLLAGCEKPVPEKLKVSGYTMGSQYHISWYGGEATPSEVHEQVEDRLSHLISVFSTYEPDSELSRLNENASSLAGQVVEVSPELMSVLLDASYINRYSMGRLDVTVGPLVNLWGFGPQKREGVPSQAEVQERLENTGMRFLTIDADTKSIRMERPLYIDLSSVAKGWAVDDIGLLLEAMEINDYLVEIGGEVRIRGSKPDGEWRIAVERPVMAVGQSAQRILAPGDHAVATSGDYRNYFEDNGQRYSHTIDPLTGYPIKHALASVTVVLPTCSLADAWATALNVAGPEAGLALAEANDLPAYFIVRDGDSYKEVASTAFTKMFGSEEP</sequence>
<evidence type="ECO:0000256" key="4">
    <source>
        <dbReference type="ARBA" id="ARBA00016337"/>
    </source>
</evidence>
<reference evidence="13 14" key="1">
    <citation type="submission" date="2024-04" db="EMBL/GenBank/DDBJ databases">
        <title>Draft genome sequence of Thalassolituus maritimus NBRC 116585.</title>
        <authorList>
            <person name="Miyakawa T."/>
            <person name="Kusuya Y."/>
            <person name="Miura T."/>
        </authorList>
    </citation>
    <scope>NUCLEOTIDE SEQUENCE [LARGE SCALE GENOMIC DNA]</scope>
    <source>
        <strain evidence="13 14">5NW40-0001</strain>
    </source>
</reference>
<dbReference type="PANTHER" id="PTHR30040:SF2">
    <property type="entry name" value="FAD:PROTEIN FMN TRANSFERASE"/>
    <property type="match status" value="1"/>
</dbReference>
<organism evidence="13 14">
    <name type="scientific">Thalassolituus maritimus</name>
    <dbReference type="NCBI Taxonomy" id="484498"/>
    <lineage>
        <taxon>Bacteria</taxon>
        <taxon>Pseudomonadati</taxon>
        <taxon>Pseudomonadota</taxon>
        <taxon>Gammaproteobacteria</taxon>
        <taxon>Oceanospirillales</taxon>
        <taxon>Oceanospirillaceae</taxon>
        <taxon>Thalassolituus</taxon>
    </lineage>
</organism>
<evidence type="ECO:0000313" key="14">
    <source>
        <dbReference type="Proteomes" id="UP001481413"/>
    </source>
</evidence>
<evidence type="ECO:0000313" key="13">
    <source>
        <dbReference type="EMBL" id="GAA6146231.1"/>
    </source>
</evidence>
<evidence type="ECO:0000256" key="3">
    <source>
        <dbReference type="ARBA" id="ARBA00011955"/>
    </source>
</evidence>
<gene>
    <name evidence="13" type="ORF">NBRC116585_23490</name>
</gene>
<dbReference type="InterPro" id="IPR024932">
    <property type="entry name" value="ApbE"/>
</dbReference>
<evidence type="ECO:0000256" key="10">
    <source>
        <dbReference type="ARBA" id="ARBA00031306"/>
    </source>
</evidence>
<evidence type="ECO:0000256" key="8">
    <source>
        <dbReference type="ARBA" id="ARBA00022827"/>
    </source>
</evidence>
<dbReference type="Proteomes" id="UP001481413">
    <property type="component" value="Unassembled WGS sequence"/>
</dbReference>
<evidence type="ECO:0000256" key="6">
    <source>
        <dbReference type="ARBA" id="ARBA00022679"/>
    </source>
</evidence>